<evidence type="ECO:0000313" key="1">
    <source>
        <dbReference type="Proteomes" id="UP000036681"/>
    </source>
</evidence>
<proteinExistence type="predicted"/>
<protein>
    <submittedName>
        <fullName evidence="2">AGC-kinase C-terminal domain-containing protein</fullName>
    </submittedName>
</protein>
<keyword evidence="1" id="KW-1185">Reference proteome</keyword>
<dbReference type="Proteomes" id="UP000036681">
    <property type="component" value="Unplaced"/>
</dbReference>
<reference evidence="2" key="1">
    <citation type="submission" date="2017-02" db="UniProtKB">
        <authorList>
            <consortium name="WormBaseParasite"/>
        </authorList>
    </citation>
    <scope>IDENTIFICATION</scope>
</reference>
<accession>A0A0M3HUD9</accession>
<sequence>MLLSLLFESIIDCEEKEEGELSKDGENVSGKVLERRVWSSDIAVTVQRFASVLDGAMRTHSFRDIGDSGSPGGRSLGMGVAFPKRNLTQKVGWPSLGAFTNPVDFFDPKRNSPRAFDVERGMFKI</sequence>
<dbReference type="AlphaFoldDB" id="A0A0M3HUD9"/>
<dbReference type="WBParaSite" id="ALUE_0000639701-mRNA-1">
    <property type="protein sequence ID" value="ALUE_0000639701-mRNA-1"/>
    <property type="gene ID" value="ALUE_0000639701"/>
</dbReference>
<organism evidence="1 2">
    <name type="scientific">Ascaris lumbricoides</name>
    <name type="common">Giant roundworm</name>
    <dbReference type="NCBI Taxonomy" id="6252"/>
    <lineage>
        <taxon>Eukaryota</taxon>
        <taxon>Metazoa</taxon>
        <taxon>Ecdysozoa</taxon>
        <taxon>Nematoda</taxon>
        <taxon>Chromadorea</taxon>
        <taxon>Rhabditida</taxon>
        <taxon>Spirurina</taxon>
        <taxon>Ascaridomorpha</taxon>
        <taxon>Ascaridoidea</taxon>
        <taxon>Ascarididae</taxon>
        <taxon>Ascaris</taxon>
    </lineage>
</organism>
<evidence type="ECO:0000313" key="2">
    <source>
        <dbReference type="WBParaSite" id="ALUE_0000639701-mRNA-1"/>
    </source>
</evidence>
<name>A0A0M3HUD9_ASCLU</name>